<evidence type="ECO:0000256" key="1">
    <source>
        <dbReference type="SAM" id="MobiDB-lite"/>
    </source>
</evidence>
<keyword evidence="3" id="KW-1185">Reference proteome</keyword>
<gene>
    <name evidence="2" type="ORF">AFUS01_LOCUS7636</name>
</gene>
<evidence type="ECO:0000313" key="3">
    <source>
        <dbReference type="Proteomes" id="UP000708208"/>
    </source>
</evidence>
<proteinExistence type="predicted"/>
<feature type="compositionally biased region" description="Acidic residues" evidence="1">
    <location>
        <begin position="136"/>
        <end position="145"/>
    </location>
</feature>
<accession>A0A8J2JEQ2</accession>
<name>A0A8J2JEQ2_9HEXA</name>
<sequence length="204" mass="22281">MTEVAGGIENAHESNPNGLNMMVRSIPETIPEEDHDFPSPPPPYSQQQMNTLTALNLQAKVEVEDDEGRGLQSGGDSTSNPMDLDPPQDPERDNSMDSFVEDDSYCGSPEPYPAPMAIIQQQDCKRGLRGPGSEQSDPEIEEDSDVEGKLIIDANDQGGQRSIESTKIRSSILEFAPKMQATSDLSLETHQIHPGLYTFAAFFG</sequence>
<comment type="caution">
    <text evidence="2">The sequence shown here is derived from an EMBL/GenBank/DDBJ whole genome shotgun (WGS) entry which is preliminary data.</text>
</comment>
<dbReference type="Proteomes" id="UP000708208">
    <property type="component" value="Unassembled WGS sequence"/>
</dbReference>
<protein>
    <submittedName>
        <fullName evidence="2">Uncharacterized protein</fullName>
    </submittedName>
</protein>
<feature type="region of interest" description="Disordered" evidence="1">
    <location>
        <begin position="1"/>
        <end position="146"/>
    </location>
</feature>
<dbReference type="AlphaFoldDB" id="A0A8J2JEQ2"/>
<evidence type="ECO:0000313" key="2">
    <source>
        <dbReference type="EMBL" id="CAG7718226.1"/>
    </source>
</evidence>
<dbReference type="EMBL" id="CAJVCH010051732">
    <property type="protein sequence ID" value="CAG7718226.1"/>
    <property type="molecule type" value="Genomic_DNA"/>
</dbReference>
<organism evidence="2 3">
    <name type="scientific">Allacma fusca</name>
    <dbReference type="NCBI Taxonomy" id="39272"/>
    <lineage>
        <taxon>Eukaryota</taxon>
        <taxon>Metazoa</taxon>
        <taxon>Ecdysozoa</taxon>
        <taxon>Arthropoda</taxon>
        <taxon>Hexapoda</taxon>
        <taxon>Collembola</taxon>
        <taxon>Symphypleona</taxon>
        <taxon>Sminthuridae</taxon>
        <taxon>Allacma</taxon>
    </lineage>
</organism>
<reference evidence="2" key="1">
    <citation type="submission" date="2021-06" db="EMBL/GenBank/DDBJ databases">
        <authorList>
            <person name="Hodson N. C."/>
            <person name="Mongue J. A."/>
            <person name="Jaron S. K."/>
        </authorList>
    </citation>
    <scope>NUCLEOTIDE SEQUENCE</scope>
</reference>